<dbReference type="PANTHER" id="PTHR43528:SF3">
    <property type="entry name" value="CITRATE-PROTON SYMPORTER"/>
    <property type="match status" value="1"/>
</dbReference>
<feature type="transmembrane region" description="Helical" evidence="9">
    <location>
        <begin position="414"/>
        <end position="431"/>
    </location>
</feature>
<keyword evidence="6" id="KW-0769">Symport</keyword>
<evidence type="ECO:0000256" key="5">
    <source>
        <dbReference type="ARBA" id="ARBA00022692"/>
    </source>
</evidence>
<keyword evidence="8 9" id="KW-0472">Membrane</keyword>
<evidence type="ECO:0000313" key="11">
    <source>
        <dbReference type="EMBL" id="MBC8751190.1"/>
    </source>
</evidence>
<dbReference type="Pfam" id="PF07690">
    <property type="entry name" value="MFS_1"/>
    <property type="match status" value="1"/>
</dbReference>
<dbReference type="InterPro" id="IPR051084">
    <property type="entry name" value="H+-coupled_symporters"/>
</dbReference>
<dbReference type="PROSITE" id="PS50850">
    <property type="entry name" value="MFS"/>
    <property type="match status" value="1"/>
</dbReference>
<evidence type="ECO:0000256" key="6">
    <source>
        <dbReference type="ARBA" id="ARBA00022847"/>
    </source>
</evidence>
<dbReference type="InterPro" id="IPR005829">
    <property type="entry name" value="Sugar_transporter_CS"/>
</dbReference>
<feature type="transmembrane region" description="Helical" evidence="9">
    <location>
        <begin position="252"/>
        <end position="273"/>
    </location>
</feature>
<gene>
    <name evidence="11" type="ORF">F6X42_32910</name>
</gene>
<feature type="transmembrane region" description="Helical" evidence="9">
    <location>
        <begin position="201"/>
        <end position="220"/>
    </location>
</feature>
<feature type="transmembrane region" description="Helical" evidence="9">
    <location>
        <begin position="68"/>
        <end position="89"/>
    </location>
</feature>
<dbReference type="RefSeq" id="WP_187638149.1">
    <property type="nucleotide sequence ID" value="NZ_VZQQ01000048.1"/>
</dbReference>
<evidence type="ECO:0000313" key="12">
    <source>
        <dbReference type="Proteomes" id="UP000736373"/>
    </source>
</evidence>
<comment type="caution">
    <text evidence="11">The sequence shown here is derived from an EMBL/GenBank/DDBJ whole genome shotgun (WGS) entry which is preliminary data.</text>
</comment>
<dbReference type="InterPro" id="IPR036259">
    <property type="entry name" value="MFS_trans_sf"/>
</dbReference>
<evidence type="ECO:0000259" key="10">
    <source>
        <dbReference type="PROSITE" id="PS50850"/>
    </source>
</evidence>
<keyword evidence="3" id="KW-0813">Transport</keyword>
<proteinExistence type="inferred from homology"/>
<dbReference type="EMBL" id="VZQQ01000048">
    <property type="protein sequence ID" value="MBC8751190.1"/>
    <property type="molecule type" value="Genomic_DNA"/>
</dbReference>
<feature type="transmembrane region" description="Helical" evidence="9">
    <location>
        <begin position="343"/>
        <end position="368"/>
    </location>
</feature>
<name>A0ABR7PY33_9BURK</name>
<protein>
    <submittedName>
        <fullName evidence="11">MFS transporter</fullName>
    </submittedName>
</protein>
<feature type="domain" description="Major facilitator superfamily (MFS) profile" evidence="10">
    <location>
        <begin position="29"/>
        <end position="435"/>
    </location>
</feature>
<evidence type="ECO:0000256" key="2">
    <source>
        <dbReference type="ARBA" id="ARBA00008240"/>
    </source>
</evidence>
<feature type="transmembrane region" description="Helical" evidence="9">
    <location>
        <begin position="380"/>
        <end position="408"/>
    </location>
</feature>
<keyword evidence="12" id="KW-1185">Reference proteome</keyword>
<organism evidence="11 12">
    <name type="scientific">Paraburkholderia podalyriae</name>
    <dbReference type="NCBI Taxonomy" id="1938811"/>
    <lineage>
        <taxon>Bacteria</taxon>
        <taxon>Pseudomonadati</taxon>
        <taxon>Pseudomonadota</taxon>
        <taxon>Betaproteobacteria</taxon>
        <taxon>Burkholderiales</taxon>
        <taxon>Burkholderiaceae</taxon>
        <taxon>Paraburkholderia</taxon>
    </lineage>
</organism>
<dbReference type="PANTHER" id="PTHR43528">
    <property type="entry name" value="ALPHA-KETOGLUTARATE PERMEASE"/>
    <property type="match status" value="1"/>
</dbReference>
<accession>A0ABR7PY33</accession>
<evidence type="ECO:0000256" key="9">
    <source>
        <dbReference type="SAM" id="Phobius"/>
    </source>
</evidence>
<feature type="transmembrane region" description="Helical" evidence="9">
    <location>
        <begin position="101"/>
        <end position="119"/>
    </location>
</feature>
<dbReference type="SUPFAM" id="SSF103473">
    <property type="entry name" value="MFS general substrate transporter"/>
    <property type="match status" value="1"/>
</dbReference>
<dbReference type="Gene3D" id="1.20.1250.20">
    <property type="entry name" value="MFS general substrate transporter like domains"/>
    <property type="match status" value="2"/>
</dbReference>
<feature type="transmembrane region" description="Helical" evidence="9">
    <location>
        <begin position="318"/>
        <end position="337"/>
    </location>
</feature>
<evidence type="ECO:0000256" key="1">
    <source>
        <dbReference type="ARBA" id="ARBA00004651"/>
    </source>
</evidence>
<feature type="transmembrane region" description="Helical" evidence="9">
    <location>
        <begin position="285"/>
        <end position="306"/>
    </location>
</feature>
<dbReference type="Proteomes" id="UP000736373">
    <property type="component" value="Unassembled WGS sequence"/>
</dbReference>
<evidence type="ECO:0000256" key="7">
    <source>
        <dbReference type="ARBA" id="ARBA00022989"/>
    </source>
</evidence>
<dbReference type="InterPro" id="IPR011701">
    <property type="entry name" value="MFS"/>
</dbReference>
<evidence type="ECO:0000256" key="4">
    <source>
        <dbReference type="ARBA" id="ARBA00022475"/>
    </source>
</evidence>
<keyword evidence="5 9" id="KW-0812">Transmembrane</keyword>
<evidence type="ECO:0000256" key="3">
    <source>
        <dbReference type="ARBA" id="ARBA00022448"/>
    </source>
</evidence>
<feature type="transmembrane region" description="Helical" evidence="9">
    <location>
        <begin position="45"/>
        <end position="62"/>
    </location>
</feature>
<dbReference type="InterPro" id="IPR020846">
    <property type="entry name" value="MFS_dom"/>
</dbReference>
<sequence length="440" mass="47068">MYNDSAKRAPLHTIASDARPRKALSNSWAITAITIGSGLELYDSVVYNFFATLIGPLFFPIGNAFGQTLLSFATFGIGYVMRPLGGLVFGRYADRVGRKPAVILTLWLMGLSALILVLAPTYAQIGLMAPVLVVLARLLQGFAIGGEMGPASAMLLEYADEHSRGFYTSWQPFSQGLAAVLAALVALTLSNLLDPSALSGWGWRVAFVIGIMVIPVSMVVRRRLEETLTPAHAKAATAGGAGQLLKEHWPKLVASVLVMIGLASAVHIVVFYLPNYAVIQLHMPLSQTIWAGFVGSLILAALSPFSGWLSDRIGRRKVVFWSRVALLAMIYPAFVLLNGQPTLVRLLIVAACLAVPMAMTSAATLVLVSEVLPQRLRATGVAVSYYGAIVIFGSFSQFFSTILIHLTANANAPAFYVIGCGLVSLLGLAMVPETMGKRLS</sequence>
<comment type="similarity">
    <text evidence="2">Belongs to the major facilitator superfamily. Metabolite:H+ Symporter (MHS) family (TC 2.A.1.6) family.</text>
</comment>
<evidence type="ECO:0000256" key="8">
    <source>
        <dbReference type="ARBA" id="ARBA00023136"/>
    </source>
</evidence>
<dbReference type="PROSITE" id="PS00216">
    <property type="entry name" value="SUGAR_TRANSPORT_1"/>
    <property type="match status" value="1"/>
</dbReference>
<keyword evidence="4" id="KW-1003">Cell membrane</keyword>
<comment type="subcellular location">
    <subcellularLocation>
        <location evidence="1">Cell membrane</location>
        <topology evidence="1">Multi-pass membrane protein</topology>
    </subcellularLocation>
</comment>
<keyword evidence="7 9" id="KW-1133">Transmembrane helix</keyword>
<reference evidence="11 12" key="1">
    <citation type="submission" date="2019-09" db="EMBL/GenBank/DDBJ databases">
        <title>Paraburkholderia podalyriae sp. nov., A South African Podalyria-associated rhizobium.</title>
        <authorList>
            <person name="Mavima L."/>
            <person name="Beukes C.W."/>
            <person name="Palmer M."/>
            <person name="De Meyer S.E."/>
            <person name="James E.K."/>
            <person name="Maluk M."/>
            <person name="Avontuur J.R."/>
            <person name="Chan W.Y."/>
            <person name="Venter S.N."/>
            <person name="Steenkamp E.T."/>
        </authorList>
    </citation>
    <scope>NUCLEOTIDE SEQUENCE [LARGE SCALE GENOMIC DNA]</scope>
    <source>
        <strain evidence="11 12">WC7.3b</strain>
    </source>
</reference>